<dbReference type="SUPFAM" id="SSF48403">
    <property type="entry name" value="Ankyrin repeat"/>
    <property type="match status" value="1"/>
</dbReference>
<accession>A0AAP0DS71</accession>
<dbReference type="PANTHER" id="PTHR24177:SF362">
    <property type="entry name" value="ANKYRIN REPEAT-CONTAINING DOMAIN, PGG DOMAIN PROTEIN-RELATED"/>
    <property type="match status" value="1"/>
</dbReference>
<gene>
    <name evidence="5" type="ORF">SSX86_001861</name>
</gene>
<comment type="caution">
    <text evidence="5">The sequence shown here is derived from an EMBL/GenBank/DDBJ whole genome shotgun (WGS) entry which is preliminary data.</text>
</comment>
<reference evidence="5 6" key="1">
    <citation type="submission" date="2024-04" db="EMBL/GenBank/DDBJ databases">
        <title>The reference genome of an endangered Asteraceae, Deinandra increscens subsp. villosa, native to the Central Coast of California.</title>
        <authorList>
            <person name="Guilliams M."/>
            <person name="Hasenstab-Lehman K."/>
            <person name="Meyer R."/>
            <person name="Mcevoy S."/>
        </authorList>
    </citation>
    <scope>NUCLEOTIDE SEQUENCE [LARGE SCALE GENOMIC DNA]</scope>
    <source>
        <tissue evidence="5">Leaf</tissue>
    </source>
</reference>
<dbReference type="SMART" id="SM00248">
    <property type="entry name" value="ANK"/>
    <property type="match status" value="4"/>
</dbReference>
<feature type="domain" description="PGG" evidence="4">
    <location>
        <begin position="463"/>
        <end position="575"/>
    </location>
</feature>
<dbReference type="Pfam" id="PF13962">
    <property type="entry name" value="PGG"/>
    <property type="match status" value="1"/>
</dbReference>
<dbReference type="EMBL" id="JBCNJP010000003">
    <property type="protein sequence ID" value="KAK9080186.1"/>
    <property type="molecule type" value="Genomic_DNA"/>
</dbReference>
<keyword evidence="3" id="KW-0812">Transmembrane</keyword>
<dbReference type="InterPro" id="IPR036770">
    <property type="entry name" value="Ankyrin_rpt-contain_sf"/>
</dbReference>
<dbReference type="PROSITE" id="PS50088">
    <property type="entry name" value="ANK_REPEAT"/>
    <property type="match status" value="1"/>
</dbReference>
<keyword evidence="3" id="KW-0472">Membrane</keyword>
<sequence>MNQSSTGPDPATPTIPLTQDQQRQNHTIVPIALPLVPPQLNLPRLDLLEGSRENYINVGIPLYEAGIKGDWKAAKVILDNQPDLIHFAITQTYDTLLHIAAAEEMTDSLKEFVINIVELMDEKDLELQNKSDNTALSLAAMAGNVKTASIILKKNPALANIRGNNGMMPLYMAALFAKADMVRYLYDISKQMQRDLWSNDDWGLIVQKCVEVDIFDVALKIVLDRPELIIVKKELLAHVLTALSPKTPALNDIKPHIVFRIIRSIFGVFHLKVGPHEKESEALQLLRIVWRKIAIMPKSEIDDIIRGQPVKDGNTIKGYPYRLLFLAAKTGNKRFIIEIIRLYPDLIMEQDDKGSTIFHLAVKRRQANIYKLLYEIGAMKELIIRMEDKNQNNMLHMVSKSAKPKRFQLVSGVAFQMQRELLWFKEVEQMIPPDYRERKNGDGRRPKELFSRKHVGLVTEGKNWMTHTSSQCMVVATLISTIAFAAAFSLPGGYNQNTGIPFFRNEPAFIIFVISDAVSLISSSSSVLIFLSILTSRFDEKDFFRSLPKKLVNGLATLFLSIVTMMVTFSASFYVLYDKKLEWIPITVTGLTGIPVILFAIHQFHLLGDAFNSTYRYGYIFKPKKRVLYC</sequence>
<feature type="repeat" description="ANK" evidence="1">
    <location>
        <begin position="353"/>
        <end position="378"/>
    </location>
</feature>
<keyword evidence="1" id="KW-0040">ANK repeat</keyword>
<evidence type="ECO:0000313" key="6">
    <source>
        <dbReference type="Proteomes" id="UP001408789"/>
    </source>
</evidence>
<dbReference type="GO" id="GO:0016020">
    <property type="term" value="C:membrane"/>
    <property type="evidence" value="ECO:0007669"/>
    <property type="project" value="TreeGrafter"/>
</dbReference>
<feature type="region of interest" description="Disordered" evidence="2">
    <location>
        <begin position="1"/>
        <end position="21"/>
    </location>
</feature>
<evidence type="ECO:0000256" key="2">
    <source>
        <dbReference type="SAM" id="MobiDB-lite"/>
    </source>
</evidence>
<feature type="transmembrane region" description="Helical" evidence="3">
    <location>
        <begin position="583"/>
        <end position="601"/>
    </location>
</feature>
<feature type="transmembrane region" description="Helical" evidence="3">
    <location>
        <begin position="555"/>
        <end position="577"/>
    </location>
</feature>
<dbReference type="Proteomes" id="UP001408789">
    <property type="component" value="Unassembled WGS sequence"/>
</dbReference>
<evidence type="ECO:0000256" key="3">
    <source>
        <dbReference type="SAM" id="Phobius"/>
    </source>
</evidence>
<dbReference type="InterPro" id="IPR002110">
    <property type="entry name" value="Ankyrin_rpt"/>
</dbReference>
<proteinExistence type="predicted"/>
<organism evidence="5 6">
    <name type="scientific">Deinandra increscens subsp. villosa</name>
    <dbReference type="NCBI Taxonomy" id="3103831"/>
    <lineage>
        <taxon>Eukaryota</taxon>
        <taxon>Viridiplantae</taxon>
        <taxon>Streptophyta</taxon>
        <taxon>Embryophyta</taxon>
        <taxon>Tracheophyta</taxon>
        <taxon>Spermatophyta</taxon>
        <taxon>Magnoliopsida</taxon>
        <taxon>eudicotyledons</taxon>
        <taxon>Gunneridae</taxon>
        <taxon>Pentapetalae</taxon>
        <taxon>asterids</taxon>
        <taxon>campanulids</taxon>
        <taxon>Asterales</taxon>
        <taxon>Asteraceae</taxon>
        <taxon>Asteroideae</taxon>
        <taxon>Heliantheae alliance</taxon>
        <taxon>Madieae</taxon>
        <taxon>Madiinae</taxon>
        <taxon>Deinandra</taxon>
    </lineage>
</organism>
<dbReference type="AlphaFoldDB" id="A0AAP0DS71"/>
<evidence type="ECO:0000256" key="1">
    <source>
        <dbReference type="PROSITE-ProRule" id="PRU00023"/>
    </source>
</evidence>
<dbReference type="InterPro" id="IPR026961">
    <property type="entry name" value="PGG_dom"/>
</dbReference>
<feature type="transmembrane region" description="Helical" evidence="3">
    <location>
        <begin position="472"/>
        <end position="490"/>
    </location>
</feature>
<dbReference type="Gene3D" id="1.25.40.20">
    <property type="entry name" value="Ankyrin repeat-containing domain"/>
    <property type="match status" value="2"/>
</dbReference>
<feature type="transmembrane region" description="Helical" evidence="3">
    <location>
        <begin position="510"/>
        <end position="534"/>
    </location>
</feature>
<evidence type="ECO:0000259" key="4">
    <source>
        <dbReference type="Pfam" id="PF13962"/>
    </source>
</evidence>
<evidence type="ECO:0000313" key="5">
    <source>
        <dbReference type="EMBL" id="KAK9080186.1"/>
    </source>
</evidence>
<keyword evidence="3" id="KW-1133">Transmembrane helix</keyword>
<keyword evidence="6" id="KW-1185">Reference proteome</keyword>
<protein>
    <recommendedName>
        <fullName evidence="4">PGG domain-containing protein</fullName>
    </recommendedName>
</protein>
<dbReference type="PROSITE" id="PS50297">
    <property type="entry name" value="ANK_REP_REGION"/>
    <property type="match status" value="1"/>
</dbReference>
<dbReference type="PANTHER" id="PTHR24177">
    <property type="entry name" value="CASKIN"/>
    <property type="match status" value="1"/>
</dbReference>
<dbReference type="Pfam" id="PF12796">
    <property type="entry name" value="Ank_2"/>
    <property type="match status" value="1"/>
</dbReference>
<name>A0AAP0DS71_9ASTR</name>